<sequence>MIYNIAIDGPAGAGKSTIAKKVAGELSCVYVDTGAMYRAMALYLLRRNVNRENPDEIGEACQGAEISIEYKNGEQIVLLNGENVNPFLRKEEVGNMASVSSANPRVREKLLDLQRKLAASMNVVMDGRDIGTTILPNAEVKIYLTASSFTRAKRRYLELQEKGLCCDLEEIRKDIEERDSRDMNREISPLKQAEDAVLVDSSEMTIEEVVKRILQIFHEKVILSDEVGKNES</sequence>
<evidence type="ECO:0000256" key="7">
    <source>
        <dbReference type="ARBA" id="ARBA00048478"/>
    </source>
</evidence>
<dbReference type="Gene3D" id="3.40.50.300">
    <property type="entry name" value="P-loop containing nucleotide triphosphate hydrolases"/>
    <property type="match status" value="1"/>
</dbReference>
<keyword evidence="5 8" id="KW-0067">ATP-binding</keyword>
<evidence type="ECO:0000313" key="10">
    <source>
        <dbReference type="EMBL" id="MET3751291.1"/>
    </source>
</evidence>
<comment type="subcellular location">
    <subcellularLocation>
        <location evidence="8">Cytoplasm</location>
    </subcellularLocation>
</comment>
<keyword evidence="11" id="KW-1185">Reference proteome</keyword>
<dbReference type="HAMAP" id="MF_00238">
    <property type="entry name" value="Cytidyl_kinase_type1"/>
    <property type="match status" value="1"/>
</dbReference>
<comment type="catalytic activity">
    <reaction evidence="6 8">
        <text>dCMP + ATP = dCDP + ADP</text>
        <dbReference type="Rhea" id="RHEA:25094"/>
        <dbReference type="ChEBI" id="CHEBI:30616"/>
        <dbReference type="ChEBI" id="CHEBI:57566"/>
        <dbReference type="ChEBI" id="CHEBI:58593"/>
        <dbReference type="ChEBI" id="CHEBI:456216"/>
        <dbReference type="EC" id="2.7.4.25"/>
    </reaction>
</comment>
<feature type="domain" description="Cytidylate kinase" evidence="9">
    <location>
        <begin position="5"/>
        <end position="218"/>
    </location>
</feature>
<proteinExistence type="inferred from homology"/>
<dbReference type="EMBL" id="JBEPMJ010000020">
    <property type="protein sequence ID" value="MET3751291.1"/>
    <property type="molecule type" value="Genomic_DNA"/>
</dbReference>
<evidence type="ECO:0000256" key="3">
    <source>
        <dbReference type="ARBA" id="ARBA00022741"/>
    </source>
</evidence>
<reference evidence="10 11" key="1">
    <citation type="submission" date="2024-06" db="EMBL/GenBank/DDBJ databases">
        <title>Genomic Encyclopedia of Type Strains, Phase IV (KMG-IV): sequencing the most valuable type-strain genomes for metagenomic binning, comparative biology and taxonomic classification.</title>
        <authorList>
            <person name="Goeker M."/>
        </authorList>
    </citation>
    <scope>NUCLEOTIDE SEQUENCE [LARGE SCALE GENOMIC DNA]</scope>
    <source>
        <strain evidence="10 11">DSM 29492</strain>
    </source>
</reference>
<dbReference type="NCBIfam" id="TIGR00017">
    <property type="entry name" value="cmk"/>
    <property type="match status" value="1"/>
</dbReference>
<dbReference type="Proteomes" id="UP001549106">
    <property type="component" value="Unassembled WGS sequence"/>
</dbReference>
<gene>
    <name evidence="8" type="primary">cmk</name>
    <name evidence="10" type="ORF">ABID24_002550</name>
</gene>
<dbReference type="Pfam" id="PF02224">
    <property type="entry name" value="Cytidylate_kin"/>
    <property type="match status" value="1"/>
</dbReference>
<accession>A0ABV2M4B7</accession>
<dbReference type="CDD" id="cd02020">
    <property type="entry name" value="CMPK"/>
    <property type="match status" value="1"/>
</dbReference>
<comment type="catalytic activity">
    <reaction evidence="7 8">
        <text>CMP + ATP = CDP + ADP</text>
        <dbReference type="Rhea" id="RHEA:11600"/>
        <dbReference type="ChEBI" id="CHEBI:30616"/>
        <dbReference type="ChEBI" id="CHEBI:58069"/>
        <dbReference type="ChEBI" id="CHEBI:60377"/>
        <dbReference type="ChEBI" id="CHEBI:456216"/>
        <dbReference type="EC" id="2.7.4.25"/>
    </reaction>
</comment>
<evidence type="ECO:0000259" key="9">
    <source>
        <dbReference type="Pfam" id="PF02224"/>
    </source>
</evidence>
<dbReference type="InterPro" id="IPR003136">
    <property type="entry name" value="Cytidylate_kin"/>
</dbReference>
<name>A0ABV2M4B7_9FIRM</name>
<keyword evidence="2 8" id="KW-0808">Transferase</keyword>
<dbReference type="InterPro" id="IPR011994">
    <property type="entry name" value="Cytidylate_kinase_dom"/>
</dbReference>
<evidence type="ECO:0000256" key="5">
    <source>
        <dbReference type="ARBA" id="ARBA00022840"/>
    </source>
</evidence>
<evidence type="ECO:0000256" key="6">
    <source>
        <dbReference type="ARBA" id="ARBA00047615"/>
    </source>
</evidence>
<dbReference type="PANTHER" id="PTHR21299">
    <property type="entry name" value="CYTIDYLATE KINASE/PANTOATE-BETA-ALANINE LIGASE"/>
    <property type="match status" value="1"/>
</dbReference>
<comment type="caution">
    <text evidence="10">The sequence shown here is derived from an EMBL/GenBank/DDBJ whole genome shotgun (WGS) entry which is preliminary data.</text>
</comment>
<dbReference type="RefSeq" id="WP_257465058.1">
    <property type="nucleotide sequence ID" value="NZ_BAABXP010000003.1"/>
</dbReference>
<dbReference type="InterPro" id="IPR027417">
    <property type="entry name" value="P-loop_NTPase"/>
</dbReference>
<evidence type="ECO:0000256" key="4">
    <source>
        <dbReference type="ARBA" id="ARBA00022777"/>
    </source>
</evidence>
<evidence type="ECO:0000313" key="11">
    <source>
        <dbReference type="Proteomes" id="UP001549106"/>
    </source>
</evidence>
<keyword evidence="4 8" id="KW-0418">Kinase</keyword>
<dbReference type="SUPFAM" id="SSF52540">
    <property type="entry name" value="P-loop containing nucleoside triphosphate hydrolases"/>
    <property type="match status" value="1"/>
</dbReference>
<protein>
    <recommendedName>
        <fullName evidence="8">Cytidylate kinase</fullName>
        <shortName evidence="8">CK</shortName>
        <ecNumber evidence="8">2.7.4.25</ecNumber>
    </recommendedName>
    <alternativeName>
        <fullName evidence="8">Cytidine monophosphate kinase</fullName>
        <shortName evidence="8">CMP kinase</shortName>
    </alternativeName>
</protein>
<dbReference type="GO" id="GO:0016301">
    <property type="term" value="F:kinase activity"/>
    <property type="evidence" value="ECO:0007669"/>
    <property type="project" value="UniProtKB-KW"/>
</dbReference>
<keyword evidence="3 8" id="KW-0547">Nucleotide-binding</keyword>
<dbReference type="EC" id="2.7.4.25" evidence="8"/>
<feature type="binding site" evidence="8">
    <location>
        <begin position="9"/>
        <end position="17"/>
    </location>
    <ligand>
        <name>ATP</name>
        <dbReference type="ChEBI" id="CHEBI:30616"/>
    </ligand>
</feature>
<organism evidence="10 11">
    <name type="scientific">Blautia caecimuris</name>
    <dbReference type="NCBI Taxonomy" id="1796615"/>
    <lineage>
        <taxon>Bacteria</taxon>
        <taxon>Bacillati</taxon>
        <taxon>Bacillota</taxon>
        <taxon>Clostridia</taxon>
        <taxon>Lachnospirales</taxon>
        <taxon>Lachnospiraceae</taxon>
        <taxon>Blautia</taxon>
    </lineage>
</organism>
<evidence type="ECO:0000256" key="1">
    <source>
        <dbReference type="ARBA" id="ARBA00009427"/>
    </source>
</evidence>
<evidence type="ECO:0000256" key="2">
    <source>
        <dbReference type="ARBA" id="ARBA00022679"/>
    </source>
</evidence>
<comment type="similarity">
    <text evidence="1 8">Belongs to the cytidylate kinase family. Type 1 subfamily.</text>
</comment>
<keyword evidence="8" id="KW-0963">Cytoplasm</keyword>
<dbReference type="PANTHER" id="PTHR21299:SF2">
    <property type="entry name" value="CYTIDYLATE KINASE"/>
    <property type="match status" value="1"/>
</dbReference>
<evidence type="ECO:0000256" key="8">
    <source>
        <dbReference type="HAMAP-Rule" id="MF_00238"/>
    </source>
</evidence>